<dbReference type="NCBIfam" id="TIGR01766">
    <property type="entry name" value="IS200/IS605 family accessory protein TnpB-like domain"/>
    <property type="match status" value="1"/>
</dbReference>
<dbReference type="GO" id="GO:0046872">
    <property type="term" value="F:metal ion binding"/>
    <property type="evidence" value="ECO:0007669"/>
    <property type="project" value="UniProtKB-KW"/>
</dbReference>
<dbReference type="NCBIfam" id="NF040570">
    <property type="entry name" value="guided_TnpB"/>
    <property type="match status" value="1"/>
</dbReference>
<comment type="similarity">
    <text evidence="2">In the N-terminal section; belongs to the transposase 2 family.</text>
</comment>
<evidence type="ECO:0000313" key="11">
    <source>
        <dbReference type="EMBL" id="PDW01980.1"/>
    </source>
</evidence>
<dbReference type="InterPro" id="IPR021027">
    <property type="entry name" value="Transposase_put_HTH"/>
</dbReference>
<dbReference type="InterPro" id="IPR010095">
    <property type="entry name" value="Cas12f1-like_TNB"/>
</dbReference>
<feature type="domain" description="Probable transposase IS891/IS1136/IS1341" evidence="8">
    <location>
        <begin position="171"/>
        <end position="274"/>
    </location>
</feature>
<feature type="domain" description="Cas12f1-like TNB" evidence="9">
    <location>
        <begin position="293"/>
        <end position="358"/>
    </location>
</feature>
<keyword evidence="4" id="KW-0479">Metal-binding</keyword>
<name>A0A2A6RGJ7_9CHLR</name>
<reference evidence="12" key="1">
    <citation type="submission" date="2017-08" db="EMBL/GenBank/DDBJ databases">
        <authorList>
            <person name="Grouzdev D.S."/>
            <person name="Gaisin V.A."/>
            <person name="Rysina M.S."/>
            <person name="Gorlenko V.M."/>
        </authorList>
    </citation>
    <scope>NUCLEOTIDE SEQUENCE [LARGE SCALE GENOMIC DNA]</scope>
    <source>
        <strain evidence="12">Kir15-3F</strain>
    </source>
</reference>
<keyword evidence="6" id="KW-0238">DNA-binding</keyword>
<comment type="caution">
    <text evidence="11">The sequence shown here is derived from an EMBL/GenBank/DDBJ whole genome shotgun (WGS) entry which is preliminary data.</text>
</comment>
<sequence length="368" mass="42443">MRKTFTYRIYLTNGQRRILEQQLEECRWVYNETLAERKRAYEERGESLRLYDTQAMLPVWKIDRPSLKLVHSQVLQNAQVRVDLTFQAFFRRVQAGETPGYPRFKSFGRYDSITYPQYGNGVRLDGERLILSKVGAVHVVLHRPVEGTPKTVTIQRSRTGKWYACFSCVVEPKALHPSDQMVGIDVGLESFLTTSHGGKIPNPRFYRRDEADLKRVQQRLSEAKEQQNWTEYRRRKKALAHIHERIANRRTDFAHKLSRVVVNTYQIIALEKLAPLEMGRSRGMRKSILDAAWTQFISMVGVKAEEAGRTLVLVDPRNTSKMCSSCGKLVQKTLSDRTHTCPSCGLVMGRDHNAALNILHRGLQTLRL</sequence>
<dbReference type="RefSeq" id="WP_097645173.1">
    <property type="nucleotide sequence ID" value="NZ_NQWI01000095.1"/>
</dbReference>
<dbReference type="Pfam" id="PF07282">
    <property type="entry name" value="Cas12f1-like_TNB"/>
    <property type="match status" value="1"/>
</dbReference>
<dbReference type="Pfam" id="PF01385">
    <property type="entry name" value="OrfB_IS605"/>
    <property type="match status" value="1"/>
</dbReference>
<dbReference type="PANTHER" id="PTHR30405">
    <property type="entry name" value="TRANSPOSASE"/>
    <property type="match status" value="1"/>
</dbReference>
<dbReference type="EMBL" id="NQWI01000095">
    <property type="protein sequence ID" value="PDW01980.1"/>
    <property type="molecule type" value="Genomic_DNA"/>
</dbReference>
<dbReference type="Proteomes" id="UP000220527">
    <property type="component" value="Unassembled WGS sequence"/>
</dbReference>
<evidence type="ECO:0000313" key="12">
    <source>
        <dbReference type="Proteomes" id="UP000220527"/>
    </source>
</evidence>
<evidence type="ECO:0000259" key="8">
    <source>
        <dbReference type="Pfam" id="PF01385"/>
    </source>
</evidence>
<evidence type="ECO:0000256" key="6">
    <source>
        <dbReference type="ARBA" id="ARBA00023125"/>
    </source>
</evidence>
<accession>A0A2A6RGJ7</accession>
<keyword evidence="7" id="KW-0233">DNA recombination</keyword>
<evidence type="ECO:0000256" key="7">
    <source>
        <dbReference type="ARBA" id="ARBA00023172"/>
    </source>
</evidence>
<keyword evidence="12" id="KW-1185">Reference proteome</keyword>
<dbReference type="OrthoDB" id="9790532at2"/>
<dbReference type="PANTHER" id="PTHR30405:SF11">
    <property type="entry name" value="RNA-GUIDED DNA ENDONUCLEASE RV2885C-RELATED"/>
    <property type="match status" value="1"/>
</dbReference>
<dbReference type="InterPro" id="IPR001959">
    <property type="entry name" value="Transposase"/>
</dbReference>
<gene>
    <name evidence="11" type="ORF">CJ255_16350</name>
</gene>
<feature type="domain" description="Transposase putative helix-turn-helix" evidence="10">
    <location>
        <begin position="1"/>
        <end position="45"/>
    </location>
</feature>
<evidence type="ECO:0000256" key="5">
    <source>
        <dbReference type="ARBA" id="ARBA00022833"/>
    </source>
</evidence>
<keyword evidence="5" id="KW-0862">Zinc</keyword>
<dbReference type="Pfam" id="PF12323">
    <property type="entry name" value="HTH_OrfB_IS605"/>
    <property type="match status" value="1"/>
</dbReference>
<dbReference type="GO" id="GO:0006310">
    <property type="term" value="P:DNA recombination"/>
    <property type="evidence" value="ECO:0007669"/>
    <property type="project" value="UniProtKB-KW"/>
</dbReference>
<evidence type="ECO:0000259" key="10">
    <source>
        <dbReference type="Pfam" id="PF12323"/>
    </source>
</evidence>
<evidence type="ECO:0000256" key="1">
    <source>
        <dbReference type="ARBA" id="ARBA00008761"/>
    </source>
</evidence>
<evidence type="ECO:0008006" key="13">
    <source>
        <dbReference type="Google" id="ProtNLM"/>
    </source>
</evidence>
<evidence type="ECO:0000256" key="4">
    <source>
        <dbReference type="ARBA" id="ARBA00022723"/>
    </source>
</evidence>
<keyword evidence="3" id="KW-0815">Transposition</keyword>
<dbReference type="InterPro" id="IPR051399">
    <property type="entry name" value="RNA-guided_DNA_endo/Transpos"/>
</dbReference>
<dbReference type="AlphaFoldDB" id="A0A2A6RGJ7"/>
<evidence type="ECO:0000256" key="2">
    <source>
        <dbReference type="ARBA" id="ARBA00011044"/>
    </source>
</evidence>
<protein>
    <recommendedName>
        <fullName evidence="13">Transposase</fullName>
    </recommendedName>
</protein>
<dbReference type="GO" id="GO:0003677">
    <property type="term" value="F:DNA binding"/>
    <property type="evidence" value="ECO:0007669"/>
    <property type="project" value="UniProtKB-KW"/>
</dbReference>
<evidence type="ECO:0000259" key="9">
    <source>
        <dbReference type="Pfam" id="PF07282"/>
    </source>
</evidence>
<comment type="similarity">
    <text evidence="1">In the C-terminal section; belongs to the transposase 35 family.</text>
</comment>
<proteinExistence type="inferred from homology"/>
<organism evidence="11 12">
    <name type="scientific">Candidatus Viridilinea mediisalina</name>
    <dbReference type="NCBI Taxonomy" id="2024553"/>
    <lineage>
        <taxon>Bacteria</taxon>
        <taxon>Bacillati</taxon>
        <taxon>Chloroflexota</taxon>
        <taxon>Chloroflexia</taxon>
        <taxon>Chloroflexales</taxon>
        <taxon>Chloroflexineae</taxon>
        <taxon>Oscillochloridaceae</taxon>
        <taxon>Candidatus Viridilinea</taxon>
    </lineage>
</organism>
<dbReference type="GO" id="GO:0032196">
    <property type="term" value="P:transposition"/>
    <property type="evidence" value="ECO:0007669"/>
    <property type="project" value="UniProtKB-KW"/>
</dbReference>
<evidence type="ECO:0000256" key="3">
    <source>
        <dbReference type="ARBA" id="ARBA00022578"/>
    </source>
</evidence>